<dbReference type="InterPro" id="IPR006143">
    <property type="entry name" value="RND_pump_MFP"/>
</dbReference>
<keyword evidence="2" id="KW-0175">Coiled coil</keyword>
<evidence type="ECO:0000259" key="5">
    <source>
        <dbReference type="Pfam" id="PF25954"/>
    </source>
</evidence>
<feature type="domain" description="YknX-like C-terminal permuted SH3-like" evidence="6">
    <location>
        <begin position="275"/>
        <end position="343"/>
    </location>
</feature>
<organism evidence="7 8">
    <name type="scientific">Alloalcanivorax xenomutans</name>
    <dbReference type="NCBI Taxonomy" id="1094342"/>
    <lineage>
        <taxon>Bacteria</taxon>
        <taxon>Pseudomonadati</taxon>
        <taxon>Pseudomonadota</taxon>
        <taxon>Gammaproteobacteria</taxon>
        <taxon>Oceanospirillales</taxon>
        <taxon>Alcanivoracaceae</taxon>
        <taxon>Alloalcanivorax</taxon>
    </lineage>
</organism>
<dbReference type="Gene3D" id="2.40.420.20">
    <property type="match status" value="1"/>
</dbReference>
<feature type="domain" description="Multidrug resistance protein MdtA-like barrel-sandwich hybrid" evidence="4">
    <location>
        <begin position="63"/>
        <end position="184"/>
    </location>
</feature>
<comment type="caution">
    <text evidence="7">The sequence shown here is derived from an EMBL/GenBank/DDBJ whole genome shotgun (WGS) entry which is preliminary data.</text>
</comment>
<dbReference type="InterPro" id="IPR058792">
    <property type="entry name" value="Beta-barrel_RND_2"/>
</dbReference>
<keyword evidence="3" id="KW-0472">Membrane</keyword>
<protein>
    <submittedName>
        <fullName evidence="7">Efflux RND transporter periplasmic adaptor subunit</fullName>
    </submittedName>
</protein>
<dbReference type="InterPro" id="IPR058637">
    <property type="entry name" value="YknX-like_C"/>
</dbReference>
<feature type="transmembrane region" description="Helical" evidence="3">
    <location>
        <begin position="5"/>
        <end position="22"/>
    </location>
</feature>
<sequence length="362" mass="39259">MVRVGAFVVVIVVAAVALFWWWRAEEPAATGARPATTVNVISALVRPLTEKVEVVGNARATRAVVLSAEVEGRVMQVHFQEGQAVDAGDLLVELDDRQAEGERDRLRAEYQRALSDYQRASRLIDSRAISQAEVDNLKNGMEAARAALRVAQATYEKHKIRAPFEGVVGLRQVDPGAYLQPGTPVVTLDSVRNLEVTFEVPERYLARVKPGLVLMVSSDSYPERLFQGKVTLLDSRVNAASRTLSVKGSLDNSDGLLRPGQLLQIDILLSQHQALLVPEQAIVAQGAQNFVFVVAENNTALRLPVELGGRRDGWVEVVQGLGDDDAVIVNGHSRLGSGAPVKVVEDEGALLPSQRVLLETSA</sequence>
<evidence type="ECO:0000256" key="2">
    <source>
        <dbReference type="SAM" id="Coils"/>
    </source>
</evidence>
<dbReference type="GO" id="GO:1990281">
    <property type="term" value="C:efflux pump complex"/>
    <property type="evidence" value="ECO:0007669"/>
    <property type="project" value="TreeGrafter"/>
</dbReference>
<dbReference type="EMBL" id="JAJVKT010000002">
    <property type="protein sequence ID" value="MCE7507424.1"/>
    <property type="molecule type" value="Genomic_DNA"/>
</dbReference>
<dbReference type="Pfam" id="PF25989">
    <property type="entry name" value="YknX_C"/>
    <property type="match status" value="1"/>
</dbReference>
<dbReference type="Gene3D" id="1.10.287.470">
    <property type="entry name" value="Helix hairpin bin"/>
    <property type="match status" value="1"/>
</dbReference>
<evidence type="ECO:0000313" key="8">
    <source>
        <dbReference type="Proteomes" id="UP001107961"/>
    </source>
</evidence>
<dbReference type="FunFam" id="2.40.30.170:FF:000010">
    <property type="entry name" value="Efflux RND transporter periplasmic adaptor subunit"/>
    <property type="match status" value="1"/>
</dbReference>
<proteinExistence type="inferred from homology"/>
<dbReference type="Gene3D" id="2.40.30.170">
    <property type="match status" value="1"/>
</dbReference>
<dbReference type="Pfam" id="PF25954">
    <property type="entry name" value="Beta-barrel_RND_2"/>
    <property type="match status" value="1"/>
</dbReference>
<keyword evidence="3" id="KW-0812">Transmembrane</keyword>
<feature type="domain" description="CusB-like beta-barrel" evidence="5">
    <location>
        <begin position="196"/>
        <end position="266"/>
    </location>
</feature>
<reference evidence="7" key="1">
    <citation type="submission" date="2022-01" db="EMBL/GenBank/DDBJ databases">
        <authorList>
            <person name="Karlyshev A.V."/>
            <person name="Jaspars M."/>
        </authorList>
    </citation>
    <scope>NUCLEOTIDE SEQUENCE</scope>
    <source>
        <strain evidence="7">AGSA3-2</strain>
    </source>
</reference>
<name>A0A9Q3W2P5_9GAMM</name>
<dbReference type="NCBIfam" id="TIGR01730">
    <property type="entry name" value="RND_mfp"/>
    <property type="match status" value="1"/>
</dbReference>
<evidence type="ECO:0000259" key="4">
    <source>
        <dbReference type="Pfam" id="PF25917"/>
    </source>
</evidence>
<dbReference type="InterPro" id="IPR058625">
    <property type="entry name" value="MdtA-like_BSH"/>
</dbReference>
<dbReference type="PANTHER" id="PTHR30469">
    <property type="entry name" value="MULTIDRUG RESISTANCE PROTEIN MDTA"/>
    <property type="match status" value="1"/>
</dbReference>
<evidence type="ECO:0000256" key="1">
    <source>
        <dbReference type="ARBA" id="ARBA00009477"/>
    </source>
</evidence>
<keyword evidence="3" id="KW-1133">Transmembrane helix</keyword>
<evidence type="ECO:0000256" key="3">
    <source>
        <dbReference type="SAM" id="Phobius"/>
    </source>
</evidence>
<dbReference type="GO" id="GO:0015562">
    <property type="term" value="F:efflux transmembrane transporter activity"/>
    <property type="evidence" value="ECO:0007669"/>
    <property type="project" value="TreeGrafter"/>
</dbReference>
<keyword evidence="8" id="KW-1185">Reference proteome</keyword>
<dbReference type="Pfam" id="PF25917">
    <property type="entry name" value="BSH_RND"/>
    <property type="match status" value="1"/>
</dbReference>
<gene>
    <name evidence="7" type="ORF">LZG35_02160</name>
</gene>
<dbReference type="SUPFAM" id="SSF111369">
    <property type="entry name" value="HlyD-like secretion proteins"/>
    <property type="match status" value="1"/>
</dbReference>
<dbReference type="Proteomes" id="UP001107961">
    <property type="component" value="Unassembled WGS sequence"/>
</dbReference>
<dbReference type="PANTHER" id="PTHR30469:SF11">
    <property type="entry name" value="BLL4320 PROTEIN"/>
    <property type="match status" value="1"/>
</dbReference>
<accession>A0A9Q3W2P5</accession>
<dbReference type="Gene3D" id="2.40.50.100">
    <property type="match status" value="1"/>
</dbReference>
<dbReference type="AlphaFoldDB" id="A0A9Q3W2P5"/>
<feature type="coiled-coil region" evidence="2">
    <location>
        <begin position="96"/>
        <end position="161"/>
    </location>
</feature>
<comment type="similarity">
    <text evidence="1">Belongs to the membrane fusion protein (MFP) (TC 8.A.1) family.</text>
</comment>
<evidence type="ECO:0000313" key="7">
    <source>
        <dbReference type="EMBL" id="MCE7507424.1"/>
    </source>
</evidence>
<dbReference type="RefSeq" id="WP_055100291.1">
    <property type="nucleotide sequence ID" value="NZ_CZHF01000054.1"/>
</dbReference>
<evidence type="ECO:0000259" key="6">
    <source>
        <dbReference type="Pfam" id="PF25989"/>
    </source>
</evidence>